<sequence>MTTPLTSAQSAQQNNRTGDGKYATKSHSEAEVSLSDVGLTDALRQAIAANRPLVRLETRDDDEPPVILEDPQNYPFTVGEYQDWDVATEEEVQSYRDHHNDLYDADEEKRQKDDQALHNIQEELQNIFDSSDRGYAVKSVDYDRERHDLIAQIDTGDGTVRPWAVGNAQDTDPQDPAYKRLEEHDQGFGGYSWRAGSMRRDHIGDIDCGWEKTEREQALEDLGDNFEFSTHSLRDTRSPWGTVQDADPTGSPHIAFVSTDSHGGFKVSQGANKLIPAPLRKRSGWYEEDCERAHVIASFPTATRVGTGATASSIHRSAVNSLKRWNPDKGAKAGFIAD</sequence>
<proteinExistence type="predicted"/>
<feature type="region of interest" description="Disordered" evidence="1">
    <location>
        <begin position="1"/>
        <end position="30"/>
    </location>
</feature>
<dbReference type="Proteomes" id="UP001501461">
    <property type="component" value="Unassembled WGS sequence"/>
</dbReference>
<keyword evidence="4" id="KW-1185">Reference proteome</keyword>
<dbReference type="EMBL" id="BAAAMN010000046">
    <property type="protein sequence ID" value="GAA2040647.1"/>
    <property type="molecule type" value="Genomic_DNA"/>
</dbReference>
<evidence type="ECO:0000259" key="2">
    <source>
        <dbReference type="Pfam" id="PF22653"/>
    </source>
</evidence>
<reference evidence="3 4" key="1">
    <citation type="journal article" date="2019" name="Int. J. Syst. Evol. Microbiol.">
        <title>The Global Catalogue of Microorganisms (GCM) 10K type strain sequencing project: providing services to taxonomists for standard genome sequencing and annotation.</title>
        <authorList>
            <consortium name="The Broad Institute Genomics Platform"/>
            <consortium name="The Broad Institute Genome Sequencing Center for Infectious Disease"/>
            <person name="Wu L."/>
            <person name="Ma J."/>
        </authorList>
    </citation>
    <scope>NUCLEOTIDE SEQUENCE [LARGE SCALE GENOMIC DNA]</scope>
    <source>
        <strain evidence="3 4">JCM 13595</strain>
    </source>
</reference>
<evidence type="ECO:0000256" key="1">
    <source>
        <dbReference type="SAM" id="MobiDB-lite"/>
    </source>
</evidence>
<gene>
    <name evidence="3" type="ORF">GCM10009720_21350</name>
</gene>
<dbReference type="RefSeq" id="WP_343958449.1">
    <property type="nucleotide sequence ID" value="NZ_BAAAMN010000046.1"/>
</dbReference>
<evidence type="ECO:0000313" key="3">
    <source>
        <dbReference type="EMBL" id="GAA2040647.1"/>
    </source>
</evidence>
<evidence type="ECO:0000313" key="4">
    <source>
        <dbReference type="Proteomes" id="UP001501461"/>
    </source>
</evidence>
<protein>
    <recommendedName>
        <fullName evidence="2">DUF7007 domain-containing protein</fullName>
    </recommendedName>
</protein>
<accession>A0ABN2UUL8</accession>
<name>A0ABN2UUL8_9MICC</name>
<feature type="domain" description="DUF7007" evidence="2">
    <location>
        <begin position="236"/>
        <end position="329"/>
    </location>
</feature>
<dbReference type="InterPro" id="IPR054276">
    <property type="entry name" value="DUF7007"/>
</dbReference>
<organism evidence="3 4">
    <name type="scientific">Yaniella flava</name>
    <dbReference type="NCBI Taxonomy" id="287930"/>
    <lineage>
        <taxon>Bacteria</taxon>
        <taxon>Bacillati</taxon>
        <taxon>Actinomycetota</taxon>
        <taxon>Actinomycetes</taxon>
        <taxon>Micrococcales</taxon>
        <taxon>Micrococcaceae</taxon>
        <taxon>Yaniella</taxon>
    </lineage>
</organism>
<feature type="compositionally biased region" description="Polar residues" evidence="1">
    <location>
        <begin position="1"/>
        <end position="17"/>
    </location>
</feature>
<comment type="caution">
    <text evidence="3">The sequence shown here is derived from an EMBL/GenBank/DDBJ whole genome shotgun (WGS) entry which is preliminary data.</text>
</comment>
<dbReference type="Pfam" id="PF22653">
    <property type="entry name" value="DUF7007"/>
    <property type="match status" value="1"/>
</dbReference>